<dbReference type="InterPro" id="IPR006652">
    <property type="entry name" value="Kelch_1"/>
</dbReference>
<dbReference type="EMBL" id="ABJB011026856">
    <property type="status" value="NOT_ANNOTATED_CDS"/>
    <property type="molecule type" value="Genomic_DNA"/>
</dbReference>
<feature type="non-terminal residue" evidence="5">
    <location>
        <position position="699"/>
    </location>
</feature>
<dbReference type="Gene3D" id="2.120.10.80">
    <property type="entry name" value="Kelch-type beta propeller"/>
    <property type="match status" value="2"/>
</dbReference>
<dbReference type="SUPFAM" id="SSF54695">
    <property type="entry name" value="POZ domain"/>
    <property type="match status" value="1"/>
</dbReference>
<dbReference type="AlphaFoldDB" id="B7Q5Q2"/>
<reference evidence="6" key="2">
    <citation type="submission" date="2020-05" db="UniProtKB">
        <authorList>
            <consortium name="EnsemblMetazoa"/>
        </authorList>
    </citation>
    <scope>IDENTIFICATION</scope>
    <source>
        <strain evidence="6">wikel</strain>
    </source>
</reference>
<dbReference type="Proteomes" id="UP000001555">
    <property type="component" value="Unassembled WGS sequence"/>
</dbReference>
<dbReference type="STRING" id="6945.B7Q5Q2"/>
<dbReference type="SUPFAM" id="SSF117281">
    <property type="entry name" value="Kelch motif"/>
    <property type="match status" value="1"/>
</dbReference>
<dbReference type="EnsemblMetazoa" id="ISCW011594-RA">
    <property type="protein sequence ID" value="ISCW011594-PA"/>
    <property type="gene ID" value="ISCW011594"/>
</dbReference>
<keyword evidence="2" id="KW-0677">Repeat</keyword>
<sequence>MAQLPDSVVLCRQEDDSTTEFSVPRSILSMASPYLRETVLETSGTQQIKLQFNNLSQASFEGLKVYLQNGSPPVTCSNVTDLYSIAYKLRLQPLVTRCLKYLAEAGPVGRQLVLLCNAARLGLNDEEQAALKFLAERFDAAVRNRLFLELDCKGVCTLLTSDVLATASETGVLLAALTWLEHDYEARLKFGDAVLGCVRFPLLPENILFDCMESHPSGRLTLQGPFVRDKLMEAVLFHYVTSRGRPDLAPEVRCRTFTGTEPAPQSLGTRFVPASAHPRLVFMRHSLTPNPAYQPLPSTSAVGSEVVQRAASRINDAHYRKREREVKVAQASVRGFLARKHYAKIHAKPKLSALGALHLTDLQVQKGTSSFDAREQWDAEPALRALPRMTNLKVPGTLILISGGLGPNERISTSCSLLGFTPKDCMLWWCGRLPQPRQLHASAYLAGYVYILGGFDVRNSNDGLRFATKTCFRMALSSGKWERLADMSHARCSHAAVVVEERIYAVAGQNELGIFLSSVEWYDPGSDVWSELEVPLPCRLSACGVASFRGSLHVAGGLVQTAERQDFYLISTLERWDGHRWTIAGPNLPSGRESLGLAEHAGKLYAIGGLARTKEGQLRVLPDVLIYDGQEDVWRIGPSLPESLHACHVASLDGKLTVMCGFRSPHGMTHPSPVILQLQGSQWIPVARIPVPLAGCSVA</sequence>
<dbReference type="InParanoid" id="B7Q5Q2"/>
<gene>
    <name evidence="5" type="ORF">IscW_ISCW011594</name>
</gene>
<dbReference type="SMART" id="SM00875">
    <property type="entry name" value="BACK"/>
    <property type="match status" value="1"/>
</dbReference>
<dbReference type="VEuPathDB" id="VectorBase:ISCP_001633"/>
<reference evidence="5 7" key="1">
    <citation type="submission" date="2008-03" db="EMBL/GenBank/DDBJ databases">
        <title>Annotation of Ixodes scapularis.</title>
        <authorList>
            <consortium name="Ixodes scapularis Genome Project Consortium"/>
            <person name="Caler E."/>
            <person name="Hannick L.I."/>
            <person name="Bidwell S."/>
            <person name="Joardar V."/>
            <person name="Thiagarajan M."/>
            <person name="Amedeo P."/>
            <person name="Galinsky K.J."/>
            <person name="Schobel S."/>
            <person name="Inman J."/>
            <person name="Hostetler J."/>
            <person name="Miller J."/>
            <person name="Hammond M."/>
            <person name="Megy K."/>
            <person name="Lawson D."/>
            <person name="Kodira C."/>
            <person name="Sutton G."/>
            <person name="Meyer J."/>
            <person name="Hill C.A."/>
            <person name="Birren B."/>
            <person name="Nene V."/>
            <person name="Collins F."/>
            <person name="Alarcon-Chaidez F."/>
            <person name="Wikel S."/>
            <person name="Strausberg R."/>
        </authorList>
    </citation>
    <scope>NUCLEOTIDE SEQUENCE [LARGE SCALE GENOMIC DNA]</scope>
    <source>
        <strain evidence="7">Wikel</strain>
        <strain evidence="5">Wikel colony</strain>
    </source>
</reference>
<keyword evidence="7" id="KW-1185">Reference proteome</keyword>
<protein>
    <recommendedName>
        <fullName evidence="4">BACK domain-containing protein</fullName>
    </recommendedName>
</protein>
<keyword evidence="3" id="KW-0009">Actin-binding</keyword>
<dbReference type="PaxDb" id="6945-B7Q5Q2"/>
<dbReference type="GO" id="GO:0003779">
    <property type="term" value="F:actin binding"/>
    <property type="evidence" value="ECO:0007669"/>
    <property type="project" value="UniProtKB-KW"/>
</dbReference>
<dbReference type="GO" id="GO:1990756">
    <property type="term" value="F:ubiquitin-like ligase-substrate adaptor activity"/>
    <property type="evidence" value="ECO:0000318"/>
    <property type="project" value="GO_Central"/>
</dbReference>
<dbReference type="SMART" id="SM00612">
    <property type="entry name" value="Kelch"/>
    <property type="match status" value="3"/>
</dbReference>
<dbReference type="PANTHER" id="PTHR24412">
    <property type="entry name" value="KELCH PROTEIN"/>
    <property type="match status" value="1"/>
</dbReference>
<dbReference type="Pfam" id="PF01344">
    <property type="entry name" value="Kelch_1"/>
    <property type="match status" value="1"/>
</dbReference>
<dbReference type="InterPro" id="IPR015915">
    <property type="entry name" value="Kelch-typ_b-propeller"/>
</dbReference>
<dbReference type="GO" id="GO:0005737">
    <property type="term" value="C:cytoplasm"/>
    <property type="evidence" value="ECO:0000318"/>
    <property type="project" value="GO_Central"/>
</dbReference>
<organism>
    <name type="scientific">Ixodes scapularis</name>
    <name type="common">Black-legged tick</name>
    <name type="synonym">Deer tick</name>
    <dbReference type="NCBI Taxonomy" id="6945"/>
    <lineage>
        <taxon>Eukaryota</taxon>
        <taxon>Metazoa</taxon>
        <taxon>Ecdysozoa</taxon>
        <taxon>Arthropoda</taxon>
        <taxon>Chelicerata</taxon>
        <taxon>Arachnida</taxon>
        <taxon>Acari</taxon>
        <taxon>Parasitiformes</taxon>
        <taxon>Ixodida</taxon>
        <taxon>Ixodoidea</taxon>
        <taxon>Ixodidae</taxon>
        <taxon>Ixodinae</taxon>
        <taxon>Ixodes</taxon>
    </lineage>
</organism>
<dbReference type="InterPro" id="IPR000210">
    <property type="entry name" value="BTB/POZ_dom"/>
</dbReference>
<evidence type="ECO:0000313" key="5">
    <source>
        <dbReference type="EMBL" id="EEC14174.1"/>
    </source>
</evidence>
<dbReference type="InterPro" id="IPR011705">
    <property type="entry name" value="BACK"/>
</dbReference>
<proteinExistence type="predicted"/>
<dbReference type="PROSITE" id="PS50096">
    <property type="entry name" value="IQ"/>
    <property type="match status" value="1"/>
</dbReference>
<dbReference type="HOGENOM" id="CLU_394615_0_0_1"/>
<dbReference type="VEuPathDB" id="VectorBase:ISCW011594"/>
<accession>B7Q5Q2</accession>
<feature type="domain" description="BACK" evidence="4">
    <location>
        <begin position="111"/>
        <end position="213"/>
    </location>
</feature>
<evidence type="ECO:0000313" key="7">
    <source>
        <dbReference type="Proteomes" id="UP000001555"/>
    </source>
</evidence>
<dbReference type="GO" id="GO:0043161">
    <property type="term" value="P:proteasome-mediated ubiquitin-dependent protein catabolic process"/>
    <property type="evidence" value="ECO:0000318"/>
    <property type="project" value="GO_Central"/>
</dbReference>
<evidence type="ECO:0000313" key="6">
    <source>
        <dbReference type="EnsemblMetazoa" id="ISCW011594-PA"/>
    </source>
</evidence>
<dbReference type="Gene3D" id="1.25.40.420">
    <property type="match status" value="1"/>
</dbReference>
<evidence type="ECO:0000256" key="3">
    <source>
        <dbReference type="ARBA" id="ARBA00023203"/>
    </source>
</evidence>
<dbReference type="PANTHER" id="PTHR24412:SF480">
    <property type="entry name" value="KELCH-LIKE PROTEIN 8"/>
    <property type="match status" value="1"/>
</dbReference>
<evidence type="ECO:0000256" key="2">
    <source>
        <dbReference type="ARBA" id="ARBA00022737"/>
    </source>
</evidence>
<dbReference type="SMART" id="SM00015">
    <property type="entry name" value="IQ"/>
    <property type="match status" value="1"/>
</dbReference>
<name>B7Q5Q2_IXOSC</name>
<dbReference type="InterPro" id="IPR000048">
    <property type="entry name" value="IQ_motif_EF-hand-BS"/>
</dbReference>
<dbReference type="Gene3D" id="3.30.710.10">
    <property type="entry name" value="Potassium Channel Kv1.1, Chain A"/>
    <property type="match status" value="1"/>
</dbReference>
<evidence type="ECO:0000259" key="4">
    <source>
        <dbReference type="SMART" id="SM00875"/>
    </source>
</evidence>
<evidence type="ECO:0000256" key="1">
    <source>
        <dbReference type="ARBA" id="ARBA00022441"/>
    </source>
</evidence>
<dbReference type="Pfam" id="PF07707">
    <property type="entry name" value="BACK"/>
    <property type="match status" value="1"/>
</dbReference>
<dbReference type="OrthoDB" id="6350321at2759"/>
<dbReference type="Pfam" id="PF00651">
    <property type="entry name" value="BTB"/>
    <property type="match status" value="1"/>
</dbReference>
<dbReference type="InterPro" id="IPR011333">
    <property type="entry name" value="SKP1/BTB/POZ_sf"/>
</dbReference>
<dbReference type="VEuPathDB" id="VectorBase:ISCI011594"/>
<dbReference type="EMBL" id="DS863056">
    <property type="protein sequence ID" value="EEC14174.1"/>
    <property type="molecule type" value="Genomic_DNA"/>
</dbReference>
<keyword evidence="1" id="KW-0880">Kelch repeat</keyword>
<dbReference type="GO" id="GO:0031463">
    <property type="term" value="C:Cul3-RING ubiquitin ligase complex"/>
    <property type="evidence" value="ECO:0000318"/>
    <property type="project" value="GO_Central"/>
</dbReference>